<keyword evidence="4" id="KW-1185">Reference proteome</keyword>
<accession>A0A1Y2IUT2</accession>
<evidence type="ECO:0000313" key="4">
    <source>
        <dbReference type="Proteomes" id="UP000193067"/>
    </source>
</evidence>
<organism evidence="3 4">
    <name type="scientific">Trametes coccinea (strain BRFM310)</name>
    <name type="common">Pycnoporus coccineus</name>
    <dbReference type="NCBI Taxonomy" id="1353009"/>
    <lineage>
        <taxon>Eukaryota</taxon>
        <taxon>Fungi</taxon>
        <taxon>Dikarya</taxon>
        <taxon>Basidiomycota</taxon>
        <taxon>Agaricomycotina</taxon>
        <taxon>Agaricomycetes</taxon>
        <taxon>Polyporales</taxon>
        <taxon>Polyporaceae</taxon>
        <taxon>Trametes</taxon>
    </lineage>
</organism>
<gene>
    <name evidence="3" type="ORF">PYCCODRAFT_1466320</name>
</gene>
<sequence length="351" mass="38826">MYCSRDHQIKDLLRHRSQCGRETSGSASSPSTPETRTVSVIVFPVDAPSPRITRLGYLVREDPKNSGEEFHIINFRSILHAPRTTAFPIGGTESTTPPSRLYIAFDASLDESDSSSNRCVQALTRGQSKRRWWGQLIGYRAREEADRDLTQFVDVSQEDVRKFTEYFKHGGDPPFAVQWNQSNGFEAMLRAAMMMEAMMASARSSQAQDSQRFGEVTEEEESEGPSPAIRHHGAAAEPEASQQPRTSREDLEKIVSDVRVAITEGFAQERVAIREIVATETKNAMLVVVGVAFAAYAGWCLLVLPLVALLDAILAGIRVLFMAIVHALISASVALAGMCWRGFTSLLFKNV</sequence>
<evidence type="ECO:0000313" key="3">
    <source>
        <dbReference type="EMBL" id="OSD04364.1"/>
    </source>
</evidence>
<dbReference type="AlphaFoldDB" id="A0A1Y2IUT2"/>
<keyword evidence="2" id="KW-1133">Transmembrane helix</keyword>
<dbReference type="Proteomes" id="UP000193067">
    <property type="component" value="Unassembled WGS sequence"/>
</dbReference>
<evidence type="ECO:0000256" key="1">
    <source>
        <dbReference type="SAM" id="MobiDB-lite"/>
    </source>
</evidence>
<dbReference type="EMBL" id="KZ084097">
    <property type="protein sequence ID" value="OSD04364.1"/>
    <property type="molecule type" value="Genomic_DNA"/>
</dbReference>
<keyword evidence="2" id="KW-0812">Transmembrane</keyword>
<evidence type="ECO:0000256" key="2">
    <source>
        <dbReference type="SAM" id="Phobius"/>
    </source>
</evidence>
<feature type="transmembrane region" description="Helical" evidence="2">
    <location>
        <begin position="284"/>
        <end position="307"/>
    </location>
</feature>
<reference evidence="3 4" key="1">
    <citation type="journal article" date="2015" name="Biotechnol. Biofuels">
        <title>Enhanced degradation of softwood versus hardwood by the white-rot fungus Pycnoporus coccineus.</title>
        <authorList>
            <person name="Couturier M."/>
            <person name="Navarro D."/>
            <person name="Chevret D."/>
            <person name="Henrissat B."/>
            <person name="Piumi F."/>
            <person name="Ruiz-Duenas F.J."/>
            <person name="Martinez A.T."/>
            <person name="Grigoriev I.V."/>
            <person name="Riley R."/>
            <person name="Lipzen A."/>
            <person name="Berrin J.G."/>
            <person name="Master E.R."/>
            <person name="Rosso M.N."/>
        </authorList>
    </citation>
    <scope>NUCLEOTIDE SEQUENCE [LARGE SCALE GENOMIC DNA]</scope>
    <source>
        <strain evidence="3 4">BRFM310</strain>
    </source>
</reference>
<name>A0A1Y2IUT2_TRAC3</name>
<protein>
    <submittedName>
        <fullName evidence="3">Uncharacterized protein</fullName>
    </submittedName>
</protein>
<proteinExistence type="predicted"/>
<keyword evidence="2" id="KW-0472">Membrane</keyword>
<feature type="compositionally biased region" description="Low complexity" evidence="1">
    <location>
        <begin position="200"/>
        <end position="211"/>
    </location>
</feature>
<feature type="region of interest" description="Disordered" evidence="1">
    <location>
        <begin position="200"/>
        <end position="249"/>
    </location>
</feature>
<dbReference type="OrthoDB" id="437457at2759"/>
<feature type="transmembrane region" description="Helical" evidence="2">
    <location>
        <begin position="319"/>
        <end position="343"/>
    </location>
</feature>